<organism evidence="2 3">
    <name type="scientific">Sporosarcina koreensis</name>
    <dbReference type="NCBI Taxonomy" id="334735"/>
    <lineage>
        <taxon>Bacteria</taxon>
        <taxon>Bacillati</taxon>
        <taxon>Bacillota</taxon>
        <taxon>Bacilli</taxon>
        <taxon>Bacillales</taxon>
        <taxon>Caryophanaceae</taxon>
        <taxon>Sporosarcina</taxon>
    </lineage>
</organism>
<dbReference type="Proteomes" id="UP001596071">
    <property type="component" value="Unassembled WGS sequence"/>
</dbReference>
<evidence type="ECO:0000313" key="2">
    <source>
        <dbReference type="EMBL" id="MFC5604178.1"/>
    </source>
</evidence>
<evidence type="ECO:0000313" key="3">
    <source>
        <dbReference type="Proteomes" id="UP001596071"/>
    </source>
</evidence>
<feature type="region of interest" description="Disordered" evidence="1">
    <location>
        <begin position="37"/>
        <end position="58"/>
    </location>
</feature>
<dbReference type="InterPro" id="IPR036916">
    <property type="entry name" value="Sda_sf"/>
</dbReference>
<dbReference type="GO" id="GO:0004860">
    <property type="term" value="F:protein kinase inhibitor activity"/>
    <property type="evidence" value="ECO:0007669"/>
    <property type="project" value="UniProtKB-KW"/>
</dbReference>
<proteinExistence type="predicted"/>
<keyword evidence="2" id="KW-0649">Protein kinase inhibitor</keyword>
<dbReference type="InterPro" id="IPR015064">
    <property type="entry name" value="Sda"/>
</dbReference>
<dbReference type="EMBL" id="JBHSNP010000027">
    <property type="protein sequence ID" value="MFC5604178.1"/>
    <property type="molecule type" value="Genomic_DNA"/>
</dbReference>
<accession>A0ABW0U252</accession>
<dbReference type="RefSeq" id="WP_381445668.1">
    <property type="nucleotide sequence ID" value="NZ_JBHSNP010000027.1"/>
</dbReference>
<comment type="caution">
    <text evidence="2">The sequence shown here is derived from an EMBL/GenBank/DDBJ whole genome shotgun (WGS) entry which is preliminary data.</text>
</comment>
<dbReference type="SUPFAM" id="SSF100985">
    <property type="entry name" value="Sporulation inhibitor Sda"/>
    <property type="match status" value="1"/>
</dbReference>
<name>A0ABW0U252_9BACL</name>
<gene>
    <name evidence="2" type="ORF">ACFPTP_13195</name>
</gene>
<protein>
    <submittedName>
        <fullName evidence="2">Sporulation histidine kinase inhibitor Sda</fullName>
    </submittedName>
</protein>
<keyword evidence="3" id="KW-1185">Reference proteome</keyword>
<dbReference type="Pfam" id="PF08970">
    <property type="entry name" value="Sda"/>
    <property type="match status" value="1"/>
</dbReference>
<evidence type="ECO:0000256" key="1">
    <source>
        <dbReference type="SAM" id="MobiDB-lite"/>
    </source>
</evidence>
<dbReference type="Gene3D" id="1.10.287.1100">
    <property type="entry name" value="Sporulation inhibitor A"/>
    <property type="match status" value="1"/>
</dbReference>
<sequence>MLSIPDDFLMDTYKKAIALNLCPQFITLLEKEIRRRSIHSSKRGTESSYRENESPSIH</sequence>
<reference evidence="3" key="1">
    <citation type="journal article" date="2019" name="Int. J. Syst. Evol. Microbiol.">
        <title>The Global Catalogue of Microorganisms (GCM) 10K type strain sequencing project: providing services to taxonomists for standard genome sequencing and annotation.</title>
        <authorList>
            <consortium name="The Broad Institute Genomics Platform"/>
            <consortium name="The Broad Institute Genome Sequencing Center for Infectious Disease"/>
            <person name="Wu L."/>
            <person name="Ma J."/>
        </authorList>
    </citation>
    <scope>NUCLEOTIDE SEQUENCE [LARGE SCALE GENOMIC DNA]</scope>
    <source>
        <strain evidence="3">KACC 11299</strain>
    </source>
</reference>
<feature type="compositionally biased region" description="Basic and acidic residues" evidence="1">
    <location>
        <begin position="43"/>
        <end position="58"/>
    </location>
</feature>